<feature type="compositionally biased region" description="Basic and acidic residues" evidence="1">
    <location>
        <begin position="38"/>
        <end position="47"/>
    </location>
</feature>
<evidence type="ECO:0000313" key="3">
    <source>
        <dbReference type="Proteomes" id="UP000005951"/>
    </source>
</evidence>
<sequence length="89" mass="9685">MSSRTRGTRSRGHIRPTTAARTTPTTNPARIAPARPTTNHDEPRTAAEDDAGPGGGGIDRGDEEPAEEDEPEGVHETEVHRDDRRHRSP</sequence>
<dbReference type="RefSeq" id="WP_005263701.1">
    <property type="nucleotide sequence ID" value="NZ_AJYC02000141.1"/>
</dbReference>
<comment type="caution">
    <text evidence="2">The sequence shown here is derived from an EMBL/GenBank/DDBJ whole genome shotgun (WGS) entry which is preliminary data.</text>
</comment>
<name>K8X7Y1_RHOOP</name>
<feature type="compositionally biased region" description="Basic and acidic residues" evidence="1">
    <location>
        <begin position="72"/>
        <end position="82"/>
    </location>
</feature>
<organism evidence="2 3">
    <name type="scientific">Rhodococcus opacus M213</name>
    <dbReference type="NCBI Taxonomy" id="1129896"/>
    <lineage>
        <taxon>Bacteria</taxon>
        <taxon>Bacillati</taxon>
        <taxon>Actinomycetota</taxon>
        <taxon>Actinomycetes</taxon>
        <taxon>Mycobacteriales</taxon>
        <taxon>Nocardiaceae</taxon>
        <taxon>Rhodococcus</taxon>
    </lineage>
</organism>
<protein>
    <submittedName>
        <fullName evidence="2">Uncharacterized protein</fullName>
    </submittedName>
</protein>
<feature type="compositionally biased region" description="Acidic residues" evidence="1">
    <location>
        <begin position="61"/>
        <end position="71"/>
    </location>
</feature>
<reference evidence="2 3" key="1">
    <citation type="journal article" date="2013" name="Genome Announc.">
        <title>Draft Genome Sequence of Rhodococcus opacus Strain M213 Shows a Diverse Catabolic Potential.</title>
        <authorList>
            <person name="Pathak A."/>
            <person name="Green S.J."/>
            <person name="Ogram A."/>
            <person name="Chauhan A."/>
        </authorList>
    </citation>
    <scope>NUCLEOTIDE SEQUENCE [LARGE SCALE GENOMIC DNA]</scope>
    <source>
        <strain evidence="2 3">M213</strain>
    </source>
</reference>
<evidence type="ECO:0000313" key="2">
    <source>
        <dbReference type="EMBL" id="EKT77679.1"/>
    </source>
</evidence>
<dbReference type="AlphaFoldDB" id="K8X7Y1"/>
<feature type="compositionally biased region" description="Basic residues" evidence="1">
    <location>
        <begin position="1"/>
        <end position="14"/>
    </location>
</feature>
<dbReference type="Proteomes" id="UP000005951">
    <property type="component" value="Unassembled WGS sequence"/>
</dbReference>
<proteinExistence type="predicted"/>
<evidence type="ECO:0000256" key="1">
    <source>
        <dbReference type="SAM" id="MobiDB-lite"/>
    </source>
</evidence>
<dbReference type="EMBL" id="AJYC02000141">
    <property type="protein sequence ID" value="EKT77679.1"/>
    <property type="molecule type" value="Genomic_DNA"/>
</dbReference>
<gene>
    <name evidence="2" type="ORF">WSS_A36163</name>
</gene>
<accession>K8X7Y1</accession>
<feature type="compositionally biased region" description="Low complexity" evidence="1">
    <location>
        <begin position="15"/>
        <end position="37"/>
    </location>
</feature>
<feature type="region of interest" description="Disordered" evidence="1">
    <location>
        <begin position="1"/>
        <end position="89"/>
    </location>
</feature>